<dbReference type="AlphaFoldDB" id="A0A1H0TTE2"/>
<organism evidence="2 3">
    <name type="scientific">Actinokineospora alba</name>
    <dbReference type="NCBI Taxonomy" id="504798"/>
    <lineage>
        <taxon>Bacteria</taxon>
        <taxon>Bacillati</taxon>
        <taxon>Actinomycetota</taxon>
        <taxon>Actinomycetes</taxon>
        <taxon>Pseudonocardiales</taxon>
        <taxon>Pseudonocardiaceae</taxon>
        <taxon>Actinokineospora</taxon>
    </lineage>
</organism>
<keyword evidence="3" id="KW-1185">Reference proteome</keyword>
<reference evidence="3" key="1">
    <citation type="submission" date="2016-10" db="EMBL/GenBank/DDBJ databases">
        <authorList>
            <person name="Varghese N."/>
            <person name="Submissions S."/>
        </authorList>
    </citation>
    <scope>NUCLEOTIDE SEQUENCE [LARGE SCALE GENOMIC DNA]</scope>
    <source>
        <strain evidence="3">IBRC-M 10655</strain>
    </source>
</reference>
<evidence type="ECO:0000313" key="2">
    <source>
        <dbReference type="EMBL" id="SDP57229.1"/>
    </source>
</evidence>
<protein>
    <recommendedName>
        <fullName evidence="1">DUF6292 domain-containing protein</fullName>
    </recommendedName>
</protein>
<dbReference type="STRING" id="504798.SAMN05421871_110183"/>
<dbReference type="OrthoDB" id="4190452at2"/>
<dbReference type="InterPro" id="IPR046259">
    <property type="entry name" value="DUF6292"/>
</dbReference>
<dbReference type="Proteomes" id="UP000199651">
    <property type="component" value="Unassembled WGS sequence"/>
</dbReference>
<sequence length="190" mass="20474">MRDVPHADDPDRVELMPRLCGHGPRTPDASAASPVSGMVRAEPGRVTVSMKINERPDADGVAQASLEGYFAAVCAEVGISPKSGWCEVERHSNAYLAVDDHDPADPDRDLALVWDEENGWAAVAETNAAHDIQVLRYLGGQVVPEPRVVGAFLADVAAGRQCGRPDPPRLRSCVAEDDLPSQLVRYLGRE</sequence>
<dbReference type="Pfam" id="PF19809">
    <property type="entry name" value="DUF6292"/>
    <property type="match status" value="1"/>
</dbReference>
<proteinExistence type="predicted"/>
<dbReference type="RefSeq" id="WP_091381091.1">
    <property type="nucleotide sequence ID" value="NZ_FNDV01000010.1"/>
</dbReference>
<dbReference type="EMBL" id="FNJB01000010">
    <property type="protein sequence ID" value="SDP57229.1"/>
    <property type="molecule type" value="Genomic_DNA"/>
</dbReference>
<feature type="domain" description="DUF6292" evidence="1">
    <location>
        <begin position="69"/>
        <end position="155"/>
    </location>
</feature>
<accession>A0A1H0TTE2</accession>
<evidence type="ECO:0000259" key="1">
    <source>
        <dbReference type="Pfam" id="PF19809"/>
    </source>
</evidence>
<evidence type="ECO:0000313" key="3">
    <source>
        <dbReference type="Proteomes" id="UP000199651"/>
    </source>
</evidence>
<gene>
    <name evidence="2" type="ORF">SAMN05192558_110183</name>
</gene>
<name>A0A1H0TTE2_9PSEU</name>